<proteinExistence type="predicted"/>
<evidence type="ECO:0000313" key="3">
    <source>
        <dbReference type="Proteomes" id="UP000036520"/>
    </source>
</evidence>
<dbReference type="KEGG" id="camu:CA2015_4171"/>
<dbReference type="InterPro" id="IPR003787">
    <property type="entry name" value="Sulphur_relay_DsrE/F-like"/>
</dbReference>
<dbReference type="STRING" id="320787.CA2015_4171"/>
<reference evidence="2 3" key="1">
    <citation type="submission" date="2015-07" db="EMBL/GenBank/DDBJ databases">
        <authorList>
            <person name="Kim K.M."/>
        </authorList>
    </citation>
    <scope>NUCLEOTIDE SEQUENCE [LARGE SCALE GENOMIC DNA]</scope>
    <source>
        <strain evidence="2 3">KCTC 12363</strain>
    </source>
</reference>
<accession>A0A0H4PKK2</accession>
<protein>
    <submittedName>
        <fullName evidence="2">Uncharacterized protein</fullName>
    </submittedName>
</protein>
<feature type="chain" id="PRO_5005208788" evidence="1">
    <location>
        <begin position="23"/>
        <end position="142"/>
    </location>
</feature>
<dbReference type="OrthoDB" id="678766at2"/>
<dbReference type="Gene3D" id="3.40.1260.10">
    <property type="entry name" value="DsrEFH-like"/>
    <property type="match status" value="1"/>
</dbReference>
<evidence type="ECO:0000313" key="2">
    <source>
        <dbReference type="EMBL" id="AKP53523.1"/>
    </source>
</evidence>
<dbReference type="Pfam" id="PF02635">
    <property type="entry name" value="DsrE"/>
    <property type="match status" value="1"/>
</dbReference>
<dbReference type="AlphaFoldDB" id="A0A0H4PKK2"/>
<organism evidence="2 3">
    <name type="scientific">Cyclobacterium amurskyense</name>
    <dbReference type="NCBI Taxonomy" id="320787"/>
    <lineage>
        <taxon>Bacteria</taxon>
        <taxon>Pseudomonadati</taxon>
        <taxon>Bacteroidota</taxon>
        <taxon>Cytophagia</taxon>
        <taxon>Cytophagales</taxon>
        <taxon>Cyclobacteriaceae</taxon>
        <taxon>Cyclobacterium</taxon>
    </lineage>
</organism>
<evidence type="ECO:0000256" key="1">
    <source>
        <dbReference type="SAM" id="SignalP"/>
    </source>
</evidence>
<name>A0A0H4PKK2_9BACT</name>
<dbReference type="SUPFAM" id="SSF75169">
    <property type="entry name" value="DsrEFH-like"/>
    <property type="match status" value="1"/>
</dbReference>
<keyword evidence="1" id="KW-0732">Signal</keyword>
<feature type="signal peptide" evidence="1">
    <location>
        <begin position="1"/>
        <end position="22"/>
    </location>
</feature>
<sequence length="142" mass="15493">MKQFIHLTLFVLLMSSSFLVKAQVVDQKVHHVVFQVTKGEVADQNKAIAQLNNILKALPNAEIEVVCHSGALPMVLKEKSQVLEGIAKLQSRGVVFAACENTMRRAKASKEDLVDGAITVPSGLAEIIIKQEQGWAYIKAGN</sequence>
<dbReference type="EMBL" id="CP012040">
    <property type="protein sequence ID" value="AKP53523.1"/>
    <property type="molecule type" value="Genomic_DNA"/>
</dbReference>
<dbReference type="InterPro" id="IPR027396">
    <property type="entry name" value="DsrEFH-like"/>
</dbReference>
<gene>
    <name evidence="2" type="ORF">CA2015_4171</name>
</gene>
<keyword evidence="3" id="KW-1185">Reference proteome</keyword>
<dbReference type="PANTHER" id="PTHR37691:SF1">
    <property type="entry name" value="BLR3518 PROTEIN"/>
    <property type="match status" value="1"/>
</dbReference>
<dbReference type="PANTHER" id="PTHR37691">
    <property type="entry name" value="BLR3518 PROTEIN"/>
    <property type="match status" value="1"/>
</dbReference>
<dbReference type="Proteomes" id="UP000036520">
    <property type="component" value="Chromosome"/>
</dbReference>
<dbReference type="RefSeq" id="WP_053086723.1">
    <property type="nucleotide sequence ID" value="NZ_CAXBGM010000071.1"/>
</dbReference>